<sequence>MQISKLRNMGVVSLVALSMTLAACSNDSDEGAEGNGNGGDTDDVCNVAPDYPSGPVELIVPWSAGGGTDQVARSLAAELSDDLGVQVNVVNRTGGGGVIGHSAMADAPNDGSSMGLVTAEIGMMHWQGLTDLSAEDLQAVSQVNADQAAVTVAADSEFETIEDLLAYIEENPGELTSSGTAQGGIGHLAMLGMLMGDDIPIDAVTWVPSDGAAPALQELVSGGVDFIVTSSIGEVRTMIDAGEVRTLAIMGEEPDSAYPDVPLLSSTGNDYIGGTWRGIVVPTGTDENIVEELDCYISGIVEGDAFKETMSAAAFSIVYRDTEEFTQFMADYDESMGTVMSEAGLTE</sequence>
<reference evidence="3 4" key="1">
    <citation type="submission" date="2018-12" db="EMBL/GenBank/DDBJ databases">
        <title>Complete genome sequence of Flaviflexus sp. H23T48.</title>
        <authorList>
            <person name="Bae J.-W."/>
            <person name="Lee J.-Y."/>
        </authorList>
    </citation>
    <scope>NUCLEOTIDE SEQUENCE [LARGE SCALE GENOMIC DNA]</scope>
    <source>
        <strain evidence="3 4">H23T48</strain>
    </source>
</reference>
<dbReference type="InterPro" id="IPR042100">
    <property type="entry name" value="Bug_dom1"/>
</dbReference>
<dbReference type="Gene3D" id="3.40.190.10">
    <property type="entry name" value="Periplasmic binding protein-like II"/>
    <property type="match status" value="1"/>
</dbReference>
<dbReference type="PROSITE" id="PS51257">
    <property type="entry name" value="PROKAR_LIPOPROTEIN"/>
    <property type="match status" value="1"/>
</dbReference>
<name>A0A3S9PY40_9ACTO</name>
<dbReference type="EMBL" id="CP034593">
    <property type="protein sequence ID" value="AZQ77245.1"/>
    <property type="molecule type" value="Genomic_DNA"/>
</dbReference>
<keyword evidence="4" id="KW-1185">Reference proteome</keyword>
<organism evidence="3 4">
    <name type="scientific">Flaviflexus ciconiae</name>
    <dbReference type="NCBI Taxonomy" id="2496867"/>
    <lineage>
        <taxon>Bacteria</taxon>
        <taxon>Bacillati</taxon>
        <taxon>Actinomycetota</taxon>
        <taxon>Actinomycetes</taxon>
        <taxon>Actinomycetales</taxon>
        <taxon>Actinomycetaceae</taxon>
        <taxon>Flaviflexus</taxon>
    </lineage>
</organism>
<comment type="similarity">
    <text evidence="1">Belongs to the UPF0065 (bug) family.</text>
</comment>
<dbReference type="CDD" id="cd07012">
    <property type="entry name" value="PBP2_Bug_TTT"/>
    <property type="match status" value="1"/>
</dbReference>
<feature type="signal peptide" evidence="2">
    <location>
        <begin position="1"/>
        <end position="23"/>
    </location>
</feature>
<dbReference type="PANTHER" id="PTHR42928">
    <property type="entry name" value="TRICARBOXYLATE-BINDING PROTEIN"/>
    <property type="match status" value="1"/>
</dbReference>
<dbReference type="OrthoDB" id="9780943at2"/>
<dbReference type="PIRSF" id="PIRSF017082">
    <property type="entry name" value="YflP"/>
    <property type="match status" value="1"/>
</dbReference>
<feature type="chain" id="PRO_5038361271" evidence="2">
    <location>
        <begin position="24"/>
        <end position="347"/>
    </location>
</feature>
<evidence type="ECO:0000256" key="2">
    <source>
        <dbReference type="SAM" id="SignalP"/>
    </source>
</evidence>
<dbReference type="SUPFAM" id="SSF53850">
    <property type="entry name" value="Periplasmic binding protein-like II"/>
    <property type="match status" value="1"/>
</dbReference>
<dbReference type="PANTHER" id="PTHR42928:SF5">
    <property type="entry name" value="BLR1237 PROTEIN"/>
    <property type="match status" value="1"/>
</dbReference>
<dbReference type="KEGG" id="flh:EJ997_07770"/>
<evidence type="ECO:0000313" key="4">
    <source>
        <dbReference type="Proteomes" id="UP000280344"/>
    </source>
</evidence>
<dbReference type="Proteomes" id="UP000280344">
    <property type="component" value="Chromosome"/>
</dbReference>
<protein>
    <submittedName>
        <fullName evidence="3">Tripartite tricarboxylate transporter substrate binding protein</fullName>
    </submittedName>
</protein>
<gene>
    <name evidence="3" type="ORF">EJ997_07770</name>
</gene>
<accession>A0A3S9PY40</accession>
<dbReference type="Gene3D" id="3.40.190.150">
    <property type="entry name" value="Bordetella uptake gene, domain 1"/>
    <property type="match status" value="1"/>
</dbReference>
<evidence type="ECO:0000313" key="3">
    <source>
        <dbReference type="EMBL" id="AZQ77245.1"/>
    </source>
</evidence>
<dbReference type="InterPro" id="IPR005064">
    <property type="entry name" value="BUG"/>
</dbReference>
<keyword evidence="2" id="KW-0732">Signal</keyword>
<dbReference type="Pfam" id="PF03401">
    <property type="entry name" value="TctC"/>
    <property type="match status" value="1"/>
</dbReference>
<dbReference type="AlphaFoldDB" id="A0A3S9PY40"/>
<evidence type="ECO:0000256" key="1">
    <source>
        <dbReference type="ARBA" id="ARBA00006987"/>
    </source>
</evidence>
<proteinExistence type="inferred from homology"/>